<protein>
    <submittedName>
        <fullName evidence="3">23S rRNA (Guanine(745)-N(1))-methyltransferase</fullName>
        <ecNumber evidence="3">2.1.1.187</ecNumber>
    </submittedName>
</protein>
<dbReference type="InterPro" id="IPR029063">
    <property type="entry name" value="SAM-dependent_MTases_sf"/>
</dbReference>
<feature type="domain" description="Methyltransferase" evidence="1">
    <location>
        <begin position="90"/>
        <end position="161"/>
    </location>
</feature>
<dbReference type="EC" id="2.1.1.187" evidence="3"/>
<dbReference type="PANTHER" id="PTHR43460">
    <property type="entry name" value="METHYLTRANSFERASE"/>
    <property type="match status" value="1"/>
</dbReference>
<accession>A0ABM9A3I8</accession>
<dbReference type="InterPro" id="IPR048647">
    <property type="entry name" value="RlmA_N"/>
</dbReference>
<dbReference type="GO" id="GO:0052911">
    <property type="term" value="F:23S rRNA (guanine(745)-N(1))-methyltransferase activity"/>
    <property type="evidence" value="ECO:0007669"/>
    <property type="project" value="UniProtKB-EC"/>
</dbReference>
<feature type="domain" description="23S rRNA (guanine(745)-N(1))-methyltransferase N-terminal" evidence="2">
    <location>
        <begin position="3"/>
        <end position="46"/>
    </location>
</feature>
<dbReference type="InterPro" id="IPR041698">
    <property type="entry name" value="Methyltransf_25"/>
</dbReference>
<dbReference type="CDD" id="cd02440">
    <property type="entry name" value="AdoMet_MTases"/>
    <property type="match status" value="1"/>
</dbReference>
<dbReference type="InterPro" id="IPR052939">
    <property type="entry name" value="23S_rRNA_MeTrnsfrase_RlmA"/>
</dbReference>
<dbReference type="Proteomes" id="UP000838748">
    <property type="component" value="Unassembled WGS sequence"/>
</dbReference>
<evidence type="ECO:0000259" key="2">
    <source>
        <dbReference type="Pfam" id="PF21302"/>
    </source>
</evidence>
<dbReference type="Gene3D" id="3.40.50.150">
    <property type="entry name" value="Vaccinia Virus protein VP39"/>
    <property type="match status" value="1"/>
</dbReference>
<dbReference type="PANTHER" id="PTHR43460:SF1">
    <property type="entry name" value="METHYLTRANSFERASE TYPE 11 DOMAIN-CONTAINING PROTEIN"/>
    <property type="match status" value="1"/>
</dbReference>
<dbReference type="Pfam" id="PF13649">
    <property type="entry name" value="Methyltransf_25"/>
    <property type="match status" value="1"/>
</dbReference>
<dbReference type="PIRSF" id="PIRSF018249">
    <property type="entry name" value="MyrA_prd"/>
    <property type="match status" value="1"/>
</dbReference>
<name>A0ABM9A3I8_9VIBR</name>
<dbReference type="NCBIfam" id="NF008300">
    <property type="entry name" value="PRK11088.1"/>
    <property type="match status" value="1"/>
</dbReference>
<evidence type="ECO:0000259" key="1">
    <source>
        <dbReference type="Pfam" id="PF13649"/>
    </source>
</evidence>
<dbReference type="InterPro" id="IPR016718">
    <property type="entry name" value="rRNA_m1G-MeTrfase_A_prd"/>
</dbReference>
<keyword evidence="3" id="KW-0808">Transferase</keyword>
<dbReference type="Pfam" id="PF21302">
    <property type="entry name" value="Zn_ribbon_RlmA"/>
    <property type="match status" value="1"/>
</dbReference>
<organism evidence="3 4">
    <name type="scientific">Vibrio marisflavi CECT 7928</name>
    <dbReference type="NCBI Taxonomy" id="634439"/>
    <lineage>
        <taxon>Bacteria</taxon>
        <taxon>Pseudomonadati</taxon>
        <taxon>Pseudomonadota</taxon>
        <taxon>Gammaproteobacteria</taxon>
        <taxon>Vibrionales</taxon>
        <taxon>Vibrionaceae</taxon>
        <taxon>Vibrio</taxon>
    </lineage>
</organism>
<sequence>MTYQCPICQQSLSKSESYFRCENNHQFDIAKEGYVNLTPANQKRSKAPGDNAEMMQARRRFLELGHYSPLSNRIASICSDVIRTDTPSLLDIGCGEGYYTAQVSSKLRQKDKTSTTYGLDVSKVAIRYAAKRYPNCFFSVASSHKLPFPDNSLGAVLRIYAPCKDSELYRCIAPNGALITVTPAARHLYQLRERIYQDVRLHDSQPELIEDFELESEESISYTMSLEQGDAFDLLQMTPFAWKAGDELKQELKSASTFDCEADFTVRVYRKR</sequence>
<keyword evidence="3" id="KW-0489">Methyltransferase</keyword>
<dbReference type="SUPFAM" id="SSF53335">
    <property type="entry name" value="S-adenosyl-L-methionine-dependent methyltransferases"/>
    <property type="match status" value="1"/>
</dbReference>
<proteinExistence type="predicted"/>
<evidence type="ECO:0000313" key="4">
    <source>
        <dbReference type="Proteomes" id="UP000838748"/>
    </source>
</evidence>
<dbReference type="EMBL" id="CAKLDM010000002">
    <property type="protein sequence ID" value="CAH0539332.1"/>
    <property type="molecule type" value="Genomic_DNA"/>
</dbReference>
<gene>
    <name evidence="3" type="primary">rlmA</name>
    <name evidence="3" type="ORF">VMF7928_02071</name>
</gene>
<comment type="caution">
    <text evidence="3">The sequence shown here is derived from an EMBL/GenBank/DDBJ whole genome shotgun (WGS) entry which is preliminary data.</text>
</comment>
<keyword evidence="4" id="KW-1185">Reference proteome</keyword>
<reference evidence="3" key="1">
    <citation type="submission" date="2021-11" db="EMBL/GenBank/DDBJ databases">
        <authorList>
            <person name="Rodrigo-Torres L."/>
            <person name="Arahal R. D."/>
            <person name="Lucena T."/>
        </authorList>
    </citation>
    <scope>NUCLEOTIDE SEQUENCE</scope>
    <source>
        <strain evidence="3">CECT 7928</strain>
    </source>
</reference>
<evidence type="ECO:0000313" key="3">
    <source>
        <dbReference type="EMBL" id="CAH0539332.1"/>
    </source>
</evidence>
<dbReference type="RefSeq" id="WP_237361385.1">
    <property type="nucleotide sequence ID" value="NZ_CAKLDM010000002.1"/>
</dbReference>